<dbReference type="Pfam" id="PF02086">
    <property type="entry name" value="MethyltransfD12"/>
    <property type="match status" value="1"/>
</dbReference>
<organism evidence="7 8">
    <name type="scientific">Bdellovibrio svalbardensis</name>
    <dbReference type="NCBI Taxonomy" id="2972972"/>
    <lineage>
        <taxon>Bacteria</taxon>
        <taxon>Pseudomonadati</taxon>
        <taxon>Bdellovibrionota</taxon>
        <taxon>Bdellovibrionia</taxon>
        <taxon>Bdellovibrionales</taxon>
        <taxon>Pseudobdellovibrionaceae</taxon>
        <taxon>Bdellovibrio</taxon>
    </lineage>
</organism>
<dbReference type="EMBL" id="JANRMI010000001">
    <property type="protein sequence ID" value="MDG0815138.1"/>
    <property type="molecule type" value="Genomic_DNA"/>
</dbReference>
<dbReference type="GO" id="GO:0008168">
    <property type="term" value="F:methyltransferase activity"/>
    <property type="evidence" value="ECO:0007669"/>
    <property type="project" value="UniProtKB-KW"/>
</dbReference>
<dbReference type="SUPFAM" id="SSF53335">
    <property type="entry name" value="S-adenosyl-L-methionine-dependent methyltransferases"/>
    <property type="match status" value="1"/>
</dbReference>
<dbReference type="InterPro" id="IPR029063">
    <property type="entry name" value="SAM-dependent_MTases_sf"/>
</dbReference>
<dbReference type="Proteomes" id="UP001152321">
    <property type="component" value="Unassembled WGS sequence"/>
</dbReference>
<evidence type="ECO:0000256" key="4">
    <source>
        <dbReference type="ARBA" id="ARBA00022679"/>
    </source>
</evidence>
<evidence type="ECO:0000313" key="8">
    <source>
        <dbReference type="Proteomes" id="UP001152321"/>
    </source>
</evidence>
<evidence type="ECO:0000313" key="7">
    <source>
        <dbReference type="EMBL" id="MDG0815138.1"/>
    </source>
</evidence>
<evidence type="ECO:0000256" key="1">
    <source>
        <dbReference type="ARBA" id="ARBA00006594"/>
    </source>
</evidence>
<dbReference type="Gene3D" id="3.40.50.150">
    <property type="entry name" value="Vaccinia Virus protein VP39"/>
    <property type="match status" value="1"/>
</dbReference>
<keyword evidence="4" id="KW-0808">Transferase</keyword>
<dbReference type="PRINTS" id="PR00505">
    <property type="entry name" value="D12N6MTFRASE"/>
</dbReference>
<keyword evidence="8" id="KW-1185">Reference proteome</keyword>
<proteinExistence type="inferred from homology"/>
<reference evidence="7" key="1">
    <citation type="submission" date="2022-08" db="EMBL/GenBank/DDBJ databases">
        <title>Novel Bdellovibrio Species Isolated from Svalbard: Designation Bdellovibrio svalbardensis.</title>
        <authorList>
            <person name="Mitchell R.J."/>
            <person name="Choi S.Y."/>
        </authorList>
    </citation>
    <scope>NUCLEOTIDE SEQUENCE</scope>
    <source>
        <strain evidence="7">PAP01</strain>
    </source>
</reference>
<evidence type="ECO:0000256" key="3">
    <source>
        <dbReference type="ARBA" id="ARBA00022603"/>
    </source>
</evidence>
<sequence length="289" mass="33323">MEFFSPLRYPGGKAKLSKYMGLVLDTNRLGDADFVEPFAGGASIGLYLLANAYARKLYLNDIDISIYAFWHSILNHPEDFCRKIEKIPVDLKNWREQKEIQRNRYESNLFDLGFSTFFLNRTNRSGIMNGGVIGSLKQDGPWKIDSRFNKVELIRRIERIADFAGRISVHNRDACDFVKEIKPVLSKKSLVYLDPPYLEKGPSLYRKYFDQDDHANMAEFLKESEDLKWVISYDNHSILQKLYKTYERVEFTLSYSAAGNQFGGEVIYFAKSMAVPNISEIGVNGELMI</sequence>
<dbReference type="RefSeq" id="WP_277576614.1">
    <property type="nucleotide sequence ID" value="NZ_JANRMI010000001.1"/>
</dbReference>
<protein>
    <recommendedName>
        <fullName evidence="2">site-specific DNA-methyltransferase (adenine-specific)</fullName>
        <ecNumber evidence="2">2.1.1.72</ecNumber>
    </recommendedName>
</protein>
<gene>
    <name evidence="7" type="ORF">NWE73_02115</name>
</gene>
<dbReference type="InterPro" id="IPR012327">
    <property type="entry name" value="MeTrfase_D12"/>
</dbReference>
<dbReference type="PANTHER" id="PTHR30481">
    <property type="entry name" value="DNA ADENINE METHYLASE"/>
    <property type="match status" value="1"/>
</dbReference>
<evidence type="ECO:0000256" key="6">
    <source>
        <dbReference type="ARBA" id="ARBA00047942"/>
    </source>
</evidence>
<keyword evidence="5" id="KW-0949">S-adenosyl-L-methionine</keyword>
<name>A0ABT6DE84_9BACT</name>
<comment type="similarity">
    <text evidence="1">Belongs to the N(4)/N(6)-methyltransferase family.</text>
</comment>
<dbReference type="InterPro" id="IPR012263">
    <property type="entry name" value="M_m6A_EcoRV"/>
</dbReference>
<dbReference type="Gene3D" id="1.10.1020.10">
    <property type="entry name" value="Adenine-specific Methyltransferase, Domain 2"/>
    <property type="match status" value="1"/>
</dbReference>
<comment type="catalytic activity">
    <reaction evidence="6">
        <text>a 2'-deoxyadenosine in DNA + S-adenosyl-L-methionine = an N(6)-methyl-2'-deoxyadenosine in DNA + S-adenosyl-L-homocysteine + H(+)</text>
        <dbReference type="Rhea" id="RHEA:15197"/>
        <dbReference type="Rhea" id="RHEA-COMP:12418"/>
        <dbReference type="Rhea" id="RHEA-COMP:12419"/>
        <dbReference type="ChEBI" id="CHEBI:15378"/>
        <dbReference type="ChEBI" id="CHEBI:57856"/>
        <dbReference type="ChEBI" id="CHEBI:59789"/>
        <dbReference type="ChEBI" id="CHEBI:90615"/>
        <dbReference type="ChEBI" id="CHEBI:90616"/>
        <dbReference type="EC" id="2.1.1.72"/>
    </reaction>
</comment>
<evidence type="ECO:0000256" key="5">
    <source>
        <dbReference type="ARBA" id="ARBA00022691"/>
    </source>
</evidence>
<keyword evidence="3 7" id="KW-0489">Methyltransferase</keyword>
<evidence type="ECO:0000256" key="2">
    <source>
        <dbReference type="ARBA" id="ARBA00011900"/>
    </source>
</evidence>
<dbReference type="PIRSF" id="PIRSF000398">
    <property type="entry name" value="M_m6A_EcoRV"/>
    <property type="match status" value="1"/>
</dbReference>
<dbReference type="InterPro" id="IPR023095">
    <property type="entry name" value="Ade_MeTrfase_dom_2"/>
</dbReference>
<comment type="caution">
    <text evidence="7">The sequence shown here is derived from an EMBL/GenBank/DDBJ whole genome shotgun (WGS) entry which is preliminary data.</text>
</comment>
<dbReference type="EC" id="2.1.1.72" evidence="2"/>
<accession>A0ABT6DE84</accession>
<dbReference type="PANTHER" id="PTHR30481:SF2">
    <property type="entry name" value="SITE-SPECIFIC DNA-METHYLTRANSFERASE (ADENINE-SPECIFIC)"/>
    <property type="match status" value="1"/>
</dbReference>
<dbReference type="GO" id="GO:0032259">
    <property type="term" value="P:methylation"/>
    <property type="evidence" value="ECO:0007669"/>
    <property type="project" value="UniProtKB-KW"/>
</dbReference>